<comment type="caution">
    <text evidence="8">The sequence shown here is derived from an EMBL/GenBank/DDBJ whole genome shotgun (WGS) entry which is preliminary data.</text>
</comment>
<dbReference type="InterPro" id="IPR038766">
    <property type="entry name" value="Membrane_comp_ABC_pdt"/>
</dbReference>
<keyword evidence="5 6" id="KW-0472">Membrane</keyword>
<gene>
    <name evidence="8" type="ORF">C8D95_101824</name>
</gene>
<dbReference type="Pfam" id="PF02687">
    <property type="entry name" value="FtsX"/>
    <property type="match status" value="2"/>
</dbReference>
<feature type="transmembrane region" description="Helical" evidence="6">
    <location>
        <begin position="399"/>
        <end position="420"/>
    </location>
</feature>
<accession>A0A316GEL1</accession>
<dbReference type="KEGG" id="salo:EF888_05555"/>
<dbReference type="PANTHER" id="PTHR30287:SF1">
    <property type="entry name" value="INNER MEMBRANE PROTEIN"/>
    <property type="match status" value="1"/>
</dbReference>
<evidence type="ECO:0000256" key="4">
    <source>
        <dbReference type="ARBA" id="ARBA00022989"/>
    </source>
</evidence>
<evidence type="ECO:0000313" key="9">
    <source>
        <dbReference type="Proteomes" id="UP000245390"/>
    </source>
</evidence>
<protein>
    <submittedName>
        <fullName evidence="8">Putative ABC transport system permease protein</fullName>
    </submittedName>
</protein>
<feature type="transmembrane region" description="Helical" evidence="6">
    <location>
        <begin position="306"/>
        <end position="339"/>
    </location>
</feature>
<keyword evidence="9" id="KW-1185">Reference proteome</keyword>
<evidence type="ECO:0000256" key="5">
    <source>
        <dbReference type="ARBA" id="ARBA00023136"/>
    </source>
</evidence>
<feature type="transmembrane region" description="Helical" evidence="6">
    <location>
        <begin position="426"/>
        <end position="448"/>
    </location>
</feature>
<evidence type="ECO:0000256" key="6">
    <source>
        <dbReference type="SAM" id="Phobius"/>
    </source>
</evidence>
<dbReference type="EMBL" id="QGGV01000001">
    <property type="protein sequence ID" value="PWK59003.1"/>
    <property type="molecule type" value="Genomic_DNA"/>
</dbReference>
<keyword evidence="4 6" id="KW-1133">Transmembrane helix</keyword>
<feature type="transmembrane region" description="Helical" evidence="6">
    <location>
        <begin position="712"/>
        <end position="739"/>
    </location>
</feature>
<dbReference type="Proteomes" id="UP000245390">
    <property type="component" value="Unassembled WGS sequence"/>
</dbReference>
<name>A0A316GEL1_9RHOB</name>
<keyword evidence="3 6" id="KW-0812">Transmembrane</keyword>
<dbReference type="PANTHER" id="PTHR30287">
    <property type="entry name" value="MEMBRANE COMPONENT OF PREDICTED ABC SUPERFAMILY METABOLITE UPTAKE TRANSPORTER"/>
    <property type="match status" value="1"/>
</dbReference>
<dbReference type="RefSeq" id="WP_109757834.1">
    <property type="nucleotide sequence ID" value="NZ_CP034588.1"/>
</dbReference>
<organism evidence="8 9">
    <name type="scientific">Silicimonas algicola</name>
    <dbReference type="NCBI Taxonomy" id="1826607"/>
    <lineage>
        <taxon>Bacteria</taxon>
        <taxon>Pseudomonadati</taxon>
        <taxon>Pseudomonadota</taxon>
        <taxon>Alphaproteobacteria</taxon>
        <taxon>Rhodobacterales</taxon>
        <taxon>Paracoccaceae</taxon>
    </lineage>
</organism>
<dbReference type="InterPro" id="IPR003838">
    <property type="entry name" value="ABC3_permease_C"/>
</dbReference>
<dbReference type="AlphaFoldDB" id="A0A316GEL1"/>
<feature type="transmembrane region" description="Helical" evidence="6">
    <location>
        <begin position="21"/>
        <end position="41"/>
    </location>
</feature>
<evidence type="ECO:0000259" key="7">
    <source>
        <dbReference type="Pfam" id="PF02687"/>
    </source>
</evidence>
<evidence type="ECO:0000313" key="8">
    <source>
        <dbReference type="EMBL" id="PWK59003.1"/>
    </source>
</evidence>
<keyword evidence="2" id="KW-1003">Cell membrane</keyword>
<dbReference type="GO" id="GO:0005886">
    <property type="term" value="C:plasma membrane"/>
    <property type="evidence" value="ECO:0007669"/>
    <property type="project" value="UniProtKB-SubCell"/>
</dbReference>
<reference evidence="8 9" key="1">
    <citation type="submission" date="2018-05" db="EMBL/GenBank/DDBJ databases">
        <title>Genomic Encyclopedia of Type Strains, Phase IV (KMG-IV): sequencing the most valuable type-strain genomes for metagenomic binning, comparative biology and taxonomic classification.</title>
        <authorList>
            <person name="Goeker M."/>
        </authorList>
    </citation>
    <scope>NUCLEOTIDE SEQUENCE [LARGE SCALE GENOMIC DNA]</scope>
    <source>
        <strain evidence="8 9">DSM 103371</strain>
    </source>
</reference>
<feature type="domain" description="ABC3 transporter permease C-terminal" evidence="7">
    <location>
        <begin position="720"/>
        <end position="826"/>
    </location>
</feature>
<feature type="transmembrane region" description="Helical" evidence="6">
    <location>
        <begin position="261"/>
        <end position="285"/>
    </location>
</feature>
<feature type="transmembrane region" description="Helical" evidence="6">
    <location>
        <begin position="359"/>
        <end position="378"/>
    </location>
</feature>
<comment type="subcellular location">
    <subcellularLocation>
        <location evidence="1">Cell membrane</location>
        <topology evidence="1">Multi-pass membrane protein</topology>
    </subcellularLocation>
</comment>
<evidence type="ECO:0000256" key="2">
    <source>
        <dbReference type="ARBA" id="ARBA00022475"/>
    </source>
</evidence>
<feature type="domain" description="ABC3 transporter permease C-terminal" evidence="7">
    <location>
        <begin position="265"/>
        <end position="377"/>
    </location>
</feature>
<feature type="transmembrane region" description="Helical" evidence="6">
    <location>
        <begin position="802"/>
        <end position="825"/>
    </location>
</feature>
<sequence length="840" mass="87803">MSLAAAARIARRELRGGLSGFRVFLACLILGVAAIAAVGSAREAIQSGLSREGATLLGGDAEIELTYRFATDDERAWMTANALRVSELVDFRSMAVYGSGDTAERGLTQVKAVDDAYPLLGEVRLDPAMPLSEALAGRDGLPGAVMDPVLVARLGLTVGDSFKLGAQAFVLTAELLREPDNATGGFTLGPRTIVRTEALADSGLIQPGTLYETDYRLLLPEDANLERLEREAEDTFTGVRWRDKRRGAPGVDTFVDRLSSFLVLVGLAGLAVGGVGISSAVTAYLRRKTPVIATLRTLGADGRTIFLVYFLQIGALTLVGLVAGLILGAALPLVFAPLIEARLPVPAEFAVYPKPLAEAALYGTLAALIFTLWPLARVEEVRAATLFRDGGGGGRVLPRPLWIGVTLFLATALVLSAAALSGLWTLTWGAAGGVAAAFALLILAAAGVRRLARRLAPRVRGRSALRLALGAVGAPQGEAASVILSLGLGLSVLAAVGQIDTNLRGAIRNDLPERAPSFFMVDIQPDQMEPFRATLDADAAVSRIDSAPMLRGIITQINGRPAAEVAGDHWVLRGDRGVTYSDAPSEGTVLTAGEWWQPGYDGPPLVSFAAEEGEELGLKLGDEITVNILGRDITAKIASFRVVDFSTAGIGFVMSMSPNALQGAPHSFISTVYAEPEAEARLLREVSNAYPNVTAIRVKDAIERVSEILSGIAAAITAGALVTLITGGVVLIGAAAAGVQTRTYEAAVLKTLGASRRTVLASFALRSAILGAAAGLVAIVAGGLAGWAVMRFVMEADFHFEPVSALVIVGAGILATMVSGLLFAWGPLSARPAQVLRARE</sequence>
<proteinExistence type="predicted"/>
<evidence type="ECO:0000256" key="3">
    <source>
        <dbReference type="ARBA" id="ARBA00022692"/>
    </source>
</evidence>
<feature type="transmembrane region" description="Helical" evidence="6">
    <location>
        <begin position="759"/>
        <end position="790"/>
    </location>
</feature>
<evidence type="ECO:0000256" key="1">
    <source>
        <dbReference type="ARBA" id="ARBA00004651"/>
    </source>
</evidence>
<dbReference type="OrthoDB" id="9775544at2"/>